<feature type="transmembrane region" description="Helical" evidence="5">
    <location>
        <begin position="102"/>
        <end position="126"/>
    </location>
</feature>
<dbReference type="Proteomes" id="UP000032900">
    <property type="component" value="Unassembled WGS sequence"/>
</dbReference>
<dbReference type="AlphaFoldDB" id="A0A0E9LUN6"/>
<evidence type="ECO:0000256" key="5">
    <source>
        <dbReference type="SAM" id="Phobius"/>
    </source>
</evidence>
<organism evidence="6 7">
    <name type="scientific">Geofilum rubicundum JCM 15548</name>
    <dbReference type="NCBI Taxonomy" id="1236989"/>
    <lineage>
        <taxon>Bacteria</taxon>
        <taxon>Pseudomonadati</taxon>
        <taxon>Bacteroidota</taxon>
        <taxon>Bacteroidia</taxon>
        <taxon>Marinilabiliales</taxon>
        <taxon>Marinilabiliaceae</taxon>
        <taxon>Geofilum</taxon>
    </lineage>
</organism>
<evidence type="ECO:0000256" key="3">
    <source>
        <dbReference type="ARBA" id="ARBA00022989"/>
    </source>
</evidence>
<dbReference type="InterPro" id="IPR003825">
    <property type="entry name" value="Colicin-V_CvpA"/>
</dbReference>
<dbReference type="STRING" id="1236989.JCM15548_11476"/>
<dbReference type="PANTHER" id="PTHR37306">
    <property type="entry name" value="COLICIN V PRODUCTION PROTEIN"/>
    <property type="match status" value="1"/>
</dbReference>
<keyword evidence="7" id="KW-1185">Reference proteome</keyword>
<feature type="transmembrane region" description="Helical" evidence="5">
    <location>
        <begin position="7"/>
        <end position="23"/>
    </location>
</feature>
<keyword evidence="4 5" id="KW-0472">Membrane</keyword>
<feature type="transmembrane region" description="Helical" evidence="5">
    <location>
        <begin position="67"/>
        <end position="90"/>
    </location>
</feature>
<protein>
    <recommendedName>
        <fullName evidence="8">Colicin V production protein</fullName>
    </recommendedName>
</protein>
<dbReference type="Pfam" id="PF02674">
    <property type="entry name" value="Colicin_V"/>
    <property type="match status" value="1"/>
</dbReference>
<keyword evidence="2 5" id="KW-0812">Transmembrane</keyword>
<evidence type="ECO:0000256" key="4">
    <source>
        <dbReference type="ARBA" id="ARBA00023136"/>
    </source>
</evidence>
<sequence length="183" mass="20202">MIMIQGLLLFDIIAGIFLLLFFLKGLKNGFVIELASLAALVLGIIGAVMFAEVTARWLSGFMESKHLSVVAFVMVFIAVVIAVHILAHAIDKLMKAIALGWINRLAGALFGLVKAAFLLSAVILLLESFGLGQKIFSPQTRHDSWLFEPLHRFAPATMNLFHINFDHLVPVWEEEKVPPPVIT</sequence>
<keyword evidence="3 5" id="KW-1133">Transmembrane helix</keyword>
<evidence type="ECO:0000256" key="2">
    <source>
        <dbReference type="ARBA" id="ARBA00022692"/>
    </source>
</evidence>
<dbReference type="PANTHER" id="PTHR37306:SF1">
    <property type="entry name" value="COLICIN V PRODUCTION PROTEIN"/>
    <property type="match status" value="1"/>
</dbReference>
<gene>
    <name evidence="6" type="ORF">JCM15548_11476</name>
</gene>
<dbReference type="GO" id="GO:0009403">
    <property type="term" value="P:toxin biosynthetic process"/>
    <property type="evidence" value="ECO:0007669"/>
    <property type="project" value="InterPro"/>
</dbReference>
<accession>A0A0E9LUN6</accession>
<evidence type="ECO:0000313" key="6">
    <source>
        <dbReference type="EMBL" id="GAO29302.1"/>
    </source>
</evidence>
<feature type="transmembrane region" description="Helical" evidence="5">
    <location>
        <begin position="35"/>
        <end position="55"/>
    </location>
</feature>
<evidence type="ECO:0000313" key="7">
    <source>
        <dbReference type="Proteomes" id="UP000032900"/>
    </source>
</evidence>
<dbReference type="GO" id="GO:0016020">
    <property type="term" value="C:membrane"/>
    <property type="evidence" value="ECO:0007669"/>
    <property type="project" value="UniProtKB-SubCell"/>
</dbReference>
<dbReference type="EMBL" id="BAZW01000008">
    <property type="protein sequence ID" value="GAO29302.1"/>
    <property type="molecule type" value="Genomic_DNA"/>
</dbReference>
<evidence type="ECO:0000256" key="1">
    <source>
        <dbReference type="ARBA" id="ARBA00004141"/>
    </source>
</evidence>
<comment type="caution">
    <text evidence="6">The sequence shown here is derived from an EMBL/GenBank/DDBJ whole genome shotgun (WGS) entry which is preliminary data.</text>
</comment>
<evidence type="ECO:0008006" key="8">
    <source>
        <dbReference type="Google" id="ProtNLM"/>
    </source>
</evidence>
<proteinExistence type="predicted"/>
<comment type="subcellular location">
    <subcellularLocation>
        <location evidence="1">Membrane</location>
        <topology evidence="1">Multi-pass membrane protein</topology>
    </subcellularLocation>
</comment>
<reference evidence="6 7" key="1">
    <citation type="journal article" date="2015" name="Microbes Environ.">
        <title>Distribution and evolution of nitrogen fixation genes in the phylum bacteroidetes.</title>
        <authorList>
            <person name="Inoue J."/>
            <person name="Oshima K."/>
            <person name="Suda W."/>
            <person name="Sakamoto M."/>
            <person name="Iino T."/>
            <person name="Noda S."/>
            <person name="Hongoh Y."/>
            <person name="Hattori M."/>
            <person name="Ohkuma M."/>
        </authorList>
    </citation>
    <scope>NUCLEOTIDE SEQUENCE [LARGE SCALE GENOMIC DNA]</scope>
    <source>
        <strain evidence="6">JCM 15548</strain>
    </source>
</reference>
<name>A0A0E9LUN6_9BACT</name>